<name>B8KUL7_9GAMM</name>
<dbReference type="AlphaFoldDB" id="B8KUL7"/>
<keyword evidence="2" id="KW-1185">Reference proteome</keyword>
<gene>
    <name evidence="1" type="ORF">NOR51B_746</name>
</gene>
<dbReference type="Proteomes" id="UP000004699">
    <property type="component" value="Unassembled WGS sequence"/>
</dbReference>
<dbReference type="SUPFAM" id="SSF53335">
    <property type="entry name" value="S-adenosyl-L-methionine-dependent methyltransferases"/>
    <property type="match status" value="1"/>
</dbReference>
<dbReference type="InterPro" id="IPR029063">
    <property type="entry name" value="SAM-dependent_MTases_sf"/>
</dbReference>
<evidence type="ECO:0000313" key="1">
    <source>
        <dbReference type="EMBL" id="EED34807.1"/>
    </source>
</evidence>
<accession>B8KUL7</accession>
<dbReference type="Gene3D" id="3.40.50.150">
    <property type="entry name" value="Vaccinia Virus protein VP39"/>
    <property type="match status" value="1"/>
</dbReference>
<sequence length="201" mass="21778">MATPPNDLVRGFMDNVEGAALHDAALEATRIGPALEIGSYCGRSTLWLAQAAQRNNTVVFAVDHHRGSEEHQPGEFFHDPALTDADGDLDSFPEFRRNLKKSGLEAFVIPVVADSAVLGRHWHSPLGMVFIDGGHSLDSALSDYRTWAPRIVQGGCLAIHDVFPDPALGGQAPFAIWQLAQQSGLFQSNGQTGSLRLLRKL</sequence>
<dbReference type="OrthoDB" id="240750at2"/>
<dbReference type="RefSeq" id="WP_009019555.1">
    <property type="nucleotide sequence ID" value="NZ_DS999411.1"/>
</dbReference>
<evidence type="ECO:0000313" key="2">
    <source>
        <dbReference type="Proteomes" id="UP000004699"/>
    </source>
</evidence>
<organism evidence="1 2">
    <name type="scientific">Luminiphilus syltensis NOR5-1B</name>
    <dbReference type="NCBI Taxonomy" id="565045"/>
    <lineage>
        <taxon>Bacteria</taxon>
        <taxon>Pseudomonadati</taxon>
        <taxon>Pseudomonadota</taxon>
        <taxon>Gammaproteobacteria</taxon>
        <taxon>Cellvibrionales</taxon>
        <taxon>Halieaceae</taxon>
        <taxon>Luminiphilus</taxon>
    </lineage>
</organism>
<dbReference type="HOGENOM" id="CLU_090900_0_0_6"/>
<dbReference type="Pfam" id="PF13578">
    <property type="entry name" value="Methyltransf_24"/>
    <property type="match status" value="1"/>
</dbReference>
<protein>
    <submittedName>
        <fullName evidence="1">Secreted protein</fullName>
    </submittedName>
</protein>
<proteinExistence type="predicted"/>
<reference evidence="2" key="1">
    <citation type="journal article" date="2013" name="BMC Microbiol.">
        <title>Taxonomy and evolution of bacteriochlorophyll a-containing members of the OM60/NOR5 clade of marine gammaproteobacteria: description of Luminiphilus syltensis gen. nov., sp. nov., reclassification of Haliea rubra as Pseudohaliea rubra gen. nov., comb. nov., and emendation of Chromatocurvus halotolerans.</title>
        <authorList>
            <person name="Spring S."/>
            <person name="Riedel T."/>
            <person name="Sproer C."/>
            <person name="Yan S."/>
            <person name="Harder J."/>
            <person name="Fuchs B.M."/>
        </authorList>
    </citation>
    <scope>NUCLEOTIDE SEQUENCE [LARGE SCALE GENOMIC DNA]</scope>
    <source>
        <strain evidence="2">NOR51-B</strain>
    </source>
</reference>
<dbReference type="eggNOG" id="COG4122">
    <property type="taxonomic scope" value="Bacteria"/>
</dbReference>
<dbReference type="EMBL" id="DS999411">
    <property type="protein sequence ID" value="EED34807.1"/>
    <property type="molecule type" value="Genomic_DNA"/>
</dbReference>
<dbReference type="STRING" id="565045.NOR51B_746"/>